<dbReference type="PANTHER" id="PTHR38779:SF2">
    <property type="entry name" value="TYPE II SECRETION SYSTEM PROTEIN I-RELATED"/>
    <property type="match status" value="1"/>
</dbReference>
<dbReference type="InterPro" id="IPR003413">
    <property type="entry name" value="T2SS_GspI_C"/>
</dbReference>
<dbReference type="Proteomes" id="UP000012043">
    <property type="component" value="Unassembled WGS sequence"/>
</dbReference>
<keyword evidence="5 9" id="KW-0997">Cell inner membrane</keyword>
<evidence type="ECO:0000256" key="6">
    <source>
        <dbReference type="ARBA" id="ARBA00022692"/>
    </source>
</evidence>
<dbReference type="PATRIC" id="fig|1197174.4.peg.2627"/>
<dbReference type="EMBL" id="ALAB01000035">
    <property type="protein sequence ID" value="EJI84415.1"/>
    <property type="molecule type" value="Genomic_DNA"/>
</dbReference>
<evidence type="ECO:0000313" key="11">
    <source>
        <dbReference type="EMBL" id="EJI84415.1"/>
    </source>
</evidence>
<dbReference type="Gene3D" id="3.30.1300.30">
    <property type="entry name" value="GSPII I/J protein-like"/>
    <property type="match status" value="1"/>
</dbReference>
<evidence type="ECO:0000256" key="3">
    <source>
        <dbReference type="ARBA" id="ARBA00022475"/>
    </source>
</evidence>
<accession>J1Y9H4</accession>
<comment type="similarity">
    <text evidence="2 9">Belongs to the GSP I family.</text>
</comment>
<keyword evidence="8" id="KW-0472">Membrane</keyword>
<keyword evidence="4 9" id="KW-0488">Methylation</keyword>
<evidence type="ECO:0000256" key="2">
    <source>
        <dbReference type="ARBA" id="ARBA00008358"/>
    </source>
</evidence>
<dbReference type="InterPro" id="IPR012902">
    <property type="entry name" value="N_methyl_site"/>
</dbReference>
<keyword evidence="7" id="KW-1133">Transmembrane helix</keyword>
<keyword evidence="3" id="KW-1003">Cell membrane</keyword>
<evidence type="ECO:0000256" key="4">
    <source>
        <dbReference type="ARBA" id="ARBA00022481"/>
    </source>
</evidence>
<evidence type="ECO:0000259" key="10">
    <source>
        <dbReference type="Pfam" id="PF02501"/>
    </source>
</evidence>
<evidence type="ECO:0000256" key="9">
    <source>
        <dbReference type="RuleBase" id="RU368030"/>
    </source>
</evidence>
<dbReference type="AlphaFoldDB" id="J1Y9H4"/>
<feature type="domain" description="Type II secretion system protein GspI C-terminal" evidence="10">
    <location>
        <begin position="40"/>
        <end position="118"/>
    </location>
</feature>
<gene>
    <name evidence="11" type="ORF">AEST_26860</name>
</gene>
<sequence length="125" mass="14073">MRQWRGFTLLEVLIALAIFATAGAAILQASASHLRAVAQLEELTLASMIANNQLQQAQLNRSWPPRELEQGEVSLGNRDWQWQLRAVTVPDQDLRELQISVRLAEQPEQVVYQLKTYIGRPDAPG</sequence>
<dbReference type="SUPFAM" id="SSF54523">
    <property type="entry name" value="Pili subunits"/>
    <property type="match status" value="1"/>
</dbReference>
<proteinExistence type="inferred from homology"/>
<dbReference type="GO" id="GO:0015628">
    <property type="term" value="P:protein secretion by the type II secretion system"/>
    <property type="evidence" value="ECO:0007669"/>
    <property type="project" value="UniProtKB-UniRule"/>
</dbReference>
<dbReference type="GO" id="GO:0005886">
    <property type="term" value="C:plasma membrane"/>
    <property type="evidence" value="ECO:0007669"/>
    <property type="project" value="UniProtKB-SubCell"/>
</dbReference>
<comment type="PTM">
    <text evidence="9">Cleaved by prepilin peptidase.</text>
</comment>
<evidence type="ECO:0000256" key="8">
    <source>
        <dbReference type="ARBA" id="ARBA00023136"/>
    </source>
</evidence>
<dbReference type="Pfam" id="PF07963">
    <property type="entry name" value="N_methyl"/>
    <property type="match status" value="1"/>
</dbReference>
<dbReference type="PANTHER" id="PTHR38779">
    <property type="entry name" value="TYPE II SECRETION SYSTEM PROTEIN I-RELATED"/>
    <property type="match status" value="1"/>
</dbReference>
<comment type="function">
    <text evidence="9">Component of the type II secretion system required for the energy-dependent secretion of extracellular factors such as proteases and toxins from the periplasm.</text>
</comment>
<organism evidence="11 12">
    <name type="scientific">Alishewanella aestuarii B11</name>
    <dbReference type="NCBI Taxonomy" id="1197174"/>
    <lineage>
        <taxon>Bacteria</taxon>
        <taxon>Pseudomonadati</taxon>
        <taxon>Pseudomonadota</taxon>
        <taxon>Gammaproteobacteria</taxon>
        <taxon>Alteromonadales</taxon>
        <taxon>Alteromonadaceae</taxon>
        <taxon>Alishewanella</taxon>
    </lineage>
</organism>
<dbReference type="NCBIfam" id="TIGR01707">
    <property type="entry name" value="gspI"/>
    <property type="match status" value="1"/>
</dbReference>
<keyword evidence="12" id="KW-1185">Reference proteome</keyword>
<name>J1Y9H4_9ALTE</name>
<comment type="subcellular location">
    <subcellularLocation>
        <location evidence="1 9">Cell inner membrane</location>
        <topology evidence="1 9">Single-pass membrane protein</topology>
    </subcellularLocation>
</comment>
<dbReference type="NCBIfam" id="TIGR02532">
    <property type="entry name" value="IV_pilin_GFxxxE"/>
    <property type="match status" value="1"/>
</dbReference>
<comment type="caution">
    <text evidence="11">The sequence shown here is derived from an EMBL/GenBank/DDBJ whole genome shotgun (WGS) entry which is preliminary data.</text>
</comment>
<dbReference type="GO" id="GO:0015627">
    <property type="term" value="C:type II protein secretion system complex"/>
    <property type="evidence" value="ECO:0007669"/>
    <property type="project" value="UniProtKB-UniRule"/>
</dbReference>
<protein>
    <recommendedName>
        <fullName evidence="9">Type II secretion system protein I</fullName>
        <shortName evidence="9">T2SS minor pseudopilin I</shortName>
    </recommendedName>
</protein>
<dbReference type="RefSeq" id="WP_008609661.1">
    <property type="nucleotide sequence ID" value="NZ_ALAB01000035.1"/>
</dbReference>
<evidence type="ECO:0000256" key="5">
    <source>
        <dbReference type="ARBA" id="ARBA00022519"/>
    </source>
</evidence>
<dbReference type="InterPro" id="IPR045584">
    <property type="entry name" value="Pilin-like"/>
</dbReference>
<reference evidence="11 12" key="1">
    <citation type="journal article" date="2012" name="J. Bacteriol.">
        <title>Genome Sequence of Pectin-Degrading Alishewanella aestuarii Strain B11T, Isolated from Tidal Flat Sediment.</title>
        <authorList>
            <person name="Jung J."/>
            <person name="Choi S."/>
            <person name="Chun J."/>
            <person name="Park W."/>
        </authorList>
    </citation>
    <scope>NUCLEOTIDE SEQUENCE [LARGE SCALE GENOMIC DNA]</scope>
    <source>
        <strain evidence="11 12">B11</strain>
    </source>
</reference>
<dbReference type="InterPro" id="IPR010052">
    <property type="entry name" value="T2SS_protein-GspI"/>
</dbReference>
<dbReference type="Pfam" id="PF02501">
    <property type="entry name" value="T2SSI"/>
    <property type="match status" value="1"/>
</dbReference>
<evidence type="ECO:0000256" key="1">
    <source>
        <dbReference type="ARBA" id="ARBA00004377"/>
    </source>
</evidence>
<keyword evidence="6" id="KW-0812">Transmembrane</keyword>
<comment type="subunit">
    <text evidence="9">Type II secretion is composed of four main components: the outer membrane complex, the inner membrane complex, the cytoplasmic secretion ATPase and the periplasm-spanning pseudopilus.</text>
</comment>
<evidence type="ECO:0000256" key="7">
    <source>
        <dbReference type="ARBA" id="ARBA00022989"/>
    </source>
</evidence>
<dbReference type="PROSITE" id="PS00409">
    <property type="entry name" value="PROKAR_NTER_METHYL"/>
    <property type="match status" value="1"/>
</dbReference>
<evidence type="ECO:0000313" key="12">
    <source>
        <dbReference type="Proteomes" id="UP000012043"/>
    </source>
</evidence>